<feature type="modified residue" description="4-aspartylphosphate" evidence="15">
    <location>
        <position position="958"/>
    </location>
</feature>
<dbReference type="Gene3D" id="1.10.287.130">
    <property type="match status" value="1"/>
</dbReference>
<dbReference type="SMART" id="SM00388">
    <property type="entry name" value="HisKA"/>
    <property type="match status" value="1"/>
</dbReference>
<dbReference type="PROSITE" id="PS50110">
    <property type="entry name" value="RESPONSE_REGULATORY"/>
    <property type="match status" value="1"/>
</dbReference>
<evidence type="ECO:0000259" key="17">
    <source>
        <dbReference type="PROSITE" id="PS50109"/>
    </source>
</evidence>
<dbReference type="InterPro" id="IPR001789">
    <property type="entry name" value="Sig_transdc_resp-reg_receiver"/>
</dbReference>
<feature type="domain" description="PAC" evidence="20">
    <location>
        <begin position="232"/>
        <end position="284"/>
    </location>
</feature>
<keyword evidence="11" id="KW-1133">Transmembrane helix</keyword>
<keyword evidence="13" id="KW-0472">Membrane</keyword>
<dbReference type="InterPro" id="IPR036097">
    <property type="entry name" value="HisK_dim/P_sf"/>
</dbReference>
<dbReference type="EC" id="2.7.13.3" evidence="3"/>
<dbReference type="PANTHER" id="PTHR45339">
    <property type="entry name" value="HYBRID SIGNAL TRANSDUCTION HISTIDINE KINASE J"/>
    <property type="match status" value="1"/>
</dbReference>
<dbReference type="Pfam" id="PF00072">
    <property type="entry name" value="Response_reg"/>
    <property type="match status" value="1"/>
</dbReference>
<evidence type="ECO:0000259" key="18">
    <source>
        <dbReference type="PROSITE" id="PS50110"/>
    </source>
</evidence>
<dbReference type="InterPro" id="IPR036890">
    <property type="entry name" value="HATPase_C_sf"/>
</dbReference>
<dbReference type="Gene3D" id="1.20.120.160">
    <property type="entry name" value="HPT domain"/>
    <property type="match status" value="1"/>
</dbReference>
<feature type="domain" description="PAC" evidence="20">
    <location>
        <begin position="475"/>
        <end position="526"/>
    </location>
</feature>
<evidence type="ECO:0000256" key="1">
    <source>
        <dbReference type="ARBA" id="ARBA00000085"/>
    </source>
</evidence>
<dbReference type="SUPFAM" id="SSF47226">
    <property type="entry name" value="Histidine-containing phosphotransfer domain, HPT domain"/>
    <property type="match status" value="1"/>
</dbReference>
<evidence type="ECO:0000256" key="2">
    <source>
        <dbReference type="ARBA" id="ARBA00004651"/>
    </source>
</evidence>
<dbReference type="CDD" id="cd00130">
    <property type="entry name" value="PAS"/>
    <property type="match status" value="3"/>
</dbReference>
<dbReference type="InterPro" id="IPR005467">
    <property type="entry name" value="His_kinase_dom"/>
</dbReference>
<evidence type="ECO:0000259" key="20">
    <source>
        <dbReference type="PROSITE" id="PS50113"/>
    </source>
</evidence>
<comment type="subcellular location">
    <subcellularLocation>
        <location evidence="2">Cell membrane</location>
        <topology evidence="2">Multi-pass membrane protein</topology>
    </subcellularLocation>
</comment>
<comment type="caution">
    <text evidence="22">The sequence shown here is derived from an EMBL/GenBank/DDBJ whole genome shotgun (WGS) entry which is preliminary data.</text>
</comment>
<feature type="domain" description="Response regulatory" evidence="18">
    <location>
        <begin position="909"/>
        <end position="1027"/>
    </location>
</feature>
<dbReference type="Pfam" id="PF00512">
    <property type="entry name" value="HisKA"/>
    <property type="match status" value="1"/>
</dbReference>
<dbReference type="GO" id="GO:0005524">
    <property type="term" value="F:ATP binding"/>
    <property type="evidence" value="ECO:0007669"/>
    <property type="project" value="UniProtKB-KW"/>
</dbReference>
<dbReference type="SMART" id="SM00387">
    <property type="entry name" value="HATPase_c"/>
    <property type="match status" value="1"/>
</dbReference>
<dbReference type="PROSITE" id="PS50894">
    <property type="entry name" value="HPT"/>
    <property type="match status" value="1"/>
</dbReference>
<feature type="domain" description="HPt" evidence="21">
    <location>
        <begin position="1064"/>
        <end position="1159"/>
    </location>
</feature>
<dbReference type="InterPro" id="IPR003594">
    <property type="entry name" value="HATPase_dom"/>
</dbReference>
<name>A0A939EVS5_9BACT</name>
<dbReference type="FunFam" id="1.10.287.130:FF:000004">
    <property type="entry name" value="Ethylene receptor 1"/>
    <property type="match status" value="1"/>
</dbReference>
<dbReference type="SMART" id="SM00086">
    <property type="entry name" value="PAC"/>
    <property type="match status" value="4"/>
</dbReference>
<dbReference type="RefSeq" id="WP_206982723.1">
    <property type="nucleotide sequence ID" value="NZ_JAFLQZ010000003.1"/>
</dbReference>
<evidence type="ECO:0000256" key="15">
    <source>
        <dbReference type="PROSITE-ProRule" id="PRU00169"/>
    </source>
</evidence>
<dbReference type="InterPro" id="IPR013656">
    <property type="entry name" value="PAS_4"/>
</dbReference>
<dbReference type="PRINTS" id="PR00344">
    <property type="entry name" value="BCTRLSENSOR"/>
</dbReference>
<dbReference type="InterPro" id="IPR004358">
    <property type="entry name" value="Sig_transdc_His_kin-like_C"/>
</dbReference>
<organism evidence="22 23">
    <name type="scientific">Hymenobacter telluris</name>
    <dbReference type="NCBI Taxonomy" id="2816474"/>
    <lineage>
        <taxon>Bacteria</taxon>
        <taxon>Pseudomonadati</taxon>
        <taxon>Bacteroidota</taxon>
        <taxon>Cytophagia</taxon>
        <taxon>Cytophagales</taxon>
        <taxon>Hymenobacteraceae</taxon>
        <taxon>Hymenobacter</taxon>
    </lineage>
</organism>
<evidence type="ECO:0000313" key="22">
    <source>
        <dbReference type="EMBL" id="MBO0357545.1"/>
    </source>
</evidence>
<evidence type="ECO:0000256" key="9">
    <source>
        <dbReference type="ARBA" id="ARBA00022777"/>
    </source>
</evidence>
<evidence type="ECO:0000256" key="14">
    <source>
        <dbReference type="PROSITE-ProRule" id="PRU00110"/>
    </source>
</evidence>
<dbReference type="InterPro" id="IPR035965">
    <property type="entry name" value="PAS-like_dom_sf"/>
</dbReference>
<dbReference type="FunFam" id="3.30.565.10:FF:000010">
    <property type="entry name" value="Sensor histidine kinase RcsC"/>
    <property type="match status" value="1"/>
</dbReference>
<dbReference type="InterPro" id="IPR000700">
    <property type="entry name" value="PAS-assoc_C"/>
</dbReference>
<dbReference type="GO" id="GO:0000155">
    <property type="term" value="F:phosphorelay sensor kinase activity"/>
    <property type="evidence" value="ECO:0007669"/>
    <property type="project" value="InterPro"/>
</dbReference>
<dbReference type="SUPFAM" id="SSF55785">
    <property type="entry name" value="PYP-like sensor domain (PAS domain)"/>
    <property type="match status" value="4"/>
</dbReference>
<keyword evidence="10" id="KW-0067">ATP-binding</keyword>
<keyword evidence="8" id="KW-0547">Nucleotide-binding</keyword>
<dbReference type="CDD" id="cd00082">
    <property type="entry name" value="HisKA"/>
    <property type="match status" value="1"/>
</dbReference>
<dbReference type="EMBL" id="JAFLQZ010000003">
    <property type="protein sequence ID" value="MBO0357545.1"/>
    <property type="molecule type" value="Genomic_DNA"/>
</dbReference>
<evidence type="ECO:0000256" key="6">
    <source>
        <dbReference type="ARBA" id="ARBA00022679"/>
    </source>
</evidence>
<dbReference type="Gene3D" id="3.30.565.10">
    <property type="entry name" value="Histidine kinase-like ATPase, C-terminal domain"/>
    <property type="match status" value="1"/>
</dbReference>
<dbReference type="SUPFAM" id="SSF55874">
    <property type="entry name" value="ATPase domain of HSP90 chaperone/DNA topoisomerase II/histidine kinase"/>
    <property type="match status" value="1"/>
</dbReference>
<dbReference type="PROSITE" id="PS50113">
    <property type="entry name" value="PAC"/>
    <property type="match status" value="2"/>
</dbReference>
<dbReference type="Gene3D" id="3.30.450.20">
    <property type="entry name" value="PAS domain"/>
    <property type="match status" value="5"/>
</dbReference>
<evidence type="ECO:0000256" key="3">
    <source>
        <dbReference type="ARBA" id="ARBA00012438"/>
    </source>
</evidence>
<evidence type="ECO:0000256" key="11">
    <source>
        <dbReference type="ARBA" id="ARBA00022989"/>
    </source>
</evidence>
<gene>
    <name evidence="22" type="ORF">J0X19_06275</name>
</gene>
<keyword evidence="9" id="KW-0418">Kinase</keyword>
<evidence type="ECO:0000256" key="12">
    <source>
        <dbReference type="ARBA" id="ARBA00023012"/>
    </source>
</evidence>
<evidence type="ECO:0000313" key="23">
    <source>
        <dbReference type="Proteomes" id="UP000664144"/>
    </source>
</evidence>
<dbReference type="SUPFAM" id="SSF52172">
    <property type="entry name" value="CheY-like"/>
    <property type="match status" value="1"/>
</dbReference>
<dbReference type="PROSITE" id="PS50112">
    <property type="entry name" value="PAS"/>
    <property type="match status" value="2"/>
</dbReference>
<dbReference type="InterPro" id="IPR000014">
    <property type="entry name" value="PAS"/>
</dbReference>
<keyword evidence="4" id="KW-1003">Cell membrane</keyword>
<keyword evidence="7" id="KW-0812">Transmembrane</keyword>
<feature type="modified residue" description="Phosphohistidine" evidence="14">
    <location>
        <position position="1103"/>
    </location>
</feature>
<dbReference type="InterPro" id="IPR003661">
    <property type="entry name" value="HisK_dim/P_dom"/>
</dbReference>
<evidence type="ECO:0000259" key="21">
    <source>
        <dbReference type="PROSITE" id="PS50894"/>
    </source>
</evidence>
<dbReference type="Pfam" id="PF13426">
    <property type="entry name" value="PAS_9"/>
    <property type="match status" value="1"/>
</dbReference>
<evidence type="ECO:0000256" key="13">
    <source>
        <dbReference type="ARBA" id="ARBA00023136"/>
    </source>
</evidence>
<feature type="domain" description="PAS" evidence="19">
    <location>
        <begin position="25"/>
        <end position="62"/>
    </location>
</feature>
<dbReference type="InterPro" id="IPR001610">
    <property type="entry name" value="PAC"/>
</dbReference>
<dbReference type="Pfam" id="PF02518">
    <property type="entry name" value="HATPase_c"/>
    <property type="match status" value="1"/>
</dbReference>
<dbReference type="PROSITE" id="PS50109">
    <property type="entry name" value="HIS_KIN"/>
    <property type="match status" value="1"/>
</dbReference>
<feature type="domain" description="PAS" evidence="19">
    <location>
        <begin position="527"/>
        <end position="597"/>
    </location>
</feature>
<dbReference type="SUPFAM" id="SSF47384">
    <property type="entry name" value="Homodimeric domain of signal transducing histidine kinase"/>
    <property type="match status" value="1"/>
</dbReference>
<evidence type="ECO:0000256" key="10">
    <source>
        <dbReference type="ARBA" id="ARBA00022840"/>
    </source>
</evidence>
<dbReference type="InterPro" id="IPR011006">
    <property type="entry name" value="CheY-like_superfamily"/>
</dbReference>
<feature type="coiled-coil region" evidence="16">
    <location>
        <begin position="1"/>
        <end position="28"/>
    </location>
</feature>
<dbReference type="PANTHER" id="PTHR45339:SF1">
    <property type="entry name" value="HYBRID SIGNAL TRANSDUCTION HISTIDINE KINASE J"/>
    <property type="match status" value="1"/>
</dbReference>
<dbReference type="Proteomes" id="UP000664144">
    <property type="component" value="Unassembled WGS sequence"/>
</dbReference>
<evidence type="ECO:0000256" key="16">
    <source>
        <dbReference type="SAM" id="Coils"/>
    </source>
</evidence>
<dbReference type="Gene3D" id="3.40.50.2300">
    <property type="match status" value="1"/>
</dbReference>
<accession>A0A939EVS5</accession>
<dbReference type="GO" id="GO:0005886">
    <property type="term" value="C:plasma membrane"/>
    <property type="evidence" value="ECO:0007669"/>
    <property type="project" value="UniProtKB-SubCell"/>
</dbReference>
<keyword evidence="12" id="KW-0902">Two-component regulatory system</keyword>
<dbReference type="SMART" id="SM00091">
    <property type="entry name" value="PAS"/>
    <property type="match status" value="4"/>
</dbReference>
<dbReference type="NCBIfam" id="TIGR00229">
    <property type="entry name" value="sensory_box"/>
    <property type="match status" value="3"/>
</dbReference>
<dbReference type="InterPro" id="IPR036641">
    <property type="entry name" value="HPT_dom_sf"/>
</dbReference>
<keyword evidence="6" id="KW-0808">Transferase</keyword>
<keyword evidence="23" id="KW-1185">Reference proteome</keyword>
<dbReference type="AlphaFoldDB" id="A0A939EVS5"/>
<dbReference type="InterPro" id="IPR008207">
    <property type="entry name" value="Sig_transdc_His_kin_Hpt_dom"/>
</dbReference>
<dbReference type="Pfam" id="PF08448">
    <property type="entry name" value="PAS_4"/>
    <property type="match status" value="3"/>
</dbReference>
<proteinExistence type="predicted"/>
<keyword evidence="5 15" id="KW-0597">Phosphoprotein</keyword>
<dbReference type="CDD" id="cd17546">
    <property type="entry name" value="REC_hyHK_CKI1_RcsC-like"/>
    <property type="match status" value="1"/>
</dbReference>
<comment type="catalytic activity">
    <reaction evidence="1">
        <text>ATP + protein L-histidine = ADP + protein N-phospho-L-histidine.</text>
        <dbReference type="EC" id="2.7.13.3"/>
    </reaction>
</comment>
<dbReference type="SMART" id="SM00448">
    <property type="entry name" value="REC"/>
    <property type="match status" value="1"/>
</dbReference>
<evidence type="ECO:0000256" key="7">
    <source>
        <dbReference type="ARBA" id="ARBA00022692"/>
    </source>
</evidence>
<evidence type="ECO:0000259" key="19">
    <source>
        <dbReference type="PROSITE" id="PS50112"/>
    </source>
</evidence>
<reference evidence="22" key="1">
    <citation type="submission" date="2021-03" db="EMBL/GenBank/DDBJ databases">
        <authorList>
            <person name="Kim M.K."/>
        </authorList>
    </citation>
    <scope>NUCLEOTIDE SEQUENCE</scope>
    <source>
        <strain evidence="22">BT186</strain>
    </source>
</reference>
<keyword evidence="16" id="KW-0175">Coiled coil</keyword>
<evidence type="ECO:0000256" key="5">
    <source>
        <dbReference type="ARBA" id="ARBA00022553"/>
    </source>
</evidence>
<feature type="domain" description="Histidine kinase" evidence="17">
    <location>
        <begin position="667"/>
        <end position="888"/>
    </location>
</feature>
<sequence>MTHYEQRIQELEQELQAARAMAATAKHQLATLANFLPEGILLYNNEGNIILVNEQLGELLGLDVPAQQWVGKTAADIIPAVRACMLGASTLDAFIQQSWASGNKCISAEFAVRNGRTIQIDYIPVGSVKQADRNSRLICMRDITERKSNSRLLNEQREFYETILDFLPGEAAAYDVDHRYRYVNAKSITDPELRAWMIGKTDAEYVAYRNRSPELATKRRQYIEEALAKGQVVWEESFRLPDGSMRYMLRHLHAIRGENQQPRMLIGYGTDITQRYKTEERIRALFAALPDTILLIDAQGLVRDAKLGDTAVLLPENELVGALVNEVLPDVALRPLLPCLEQVRTTSQAGACTFELHTEGNAVSFHAARVVPLPDARAVLVILQNVTSQELVRRELAEKQEFIRQVIDVSPTLIHVRDANNNVVLSNQAFKDFMRPNAHMSIIQGQEESTDAAVSQEVARIYNVHAHVMATGEDVRYEAAFTQRNGQVRWLQSMKRPFVSPDGTMNVLSISTDITEVKQARMELENSEKKFRDLVQYSQALICTHDLAGNMLSVNPATERMLNRPAKYLVGRNLREVMPAQHQTNLQEYLDEFTQRPEQRGVMAIMTRQGKRYLQYNNYLVKERNQPPYVVVSAYDITESVLNERVLRQAKLEVEESARAKDNFLASMSHEIRTPLNGVLGMAALLAKTEMDTAQRELLDTMNQSGHHLLAVVNDVLDMAKITSGQLQLEHIPFDLWASVKGVVQSMHSVAEEKELYLSVVPLAIPSPMVLGDSRRLNQVLLNLLSNAIKFTEYGSVTVGGDVLEQTSEAVHVRLWVRDTGIGIPEQEQQRIFGIFTQASADISRRFGGTGLGLSISQQLVQLMGGTLTVDSKPGQGSTFAFTLRLPRTSGQPVPTLTETEWPELAGLRVLLAEDNRINQRISLLMLQPQGVVVDCASSGPEALRCFNEQLYDVVLMDIQMPGMSGVEVTRLIRHHPDPRRAGIPIIALTANALRRDQERYLAAGMNACLIKPFEERYLHQTIINVLHGKPVPTASQATKVPPDTTQHTAPYDLNFLQASANGNPHFTDRMLSVFVQETPATVLALRQAIVAENWRMVRQLAHSVKPVVVLLRIEGGAKAIKILENQRAGVAATKVAAHTLAKQLELTCETLQKELRPQ</sequence>
<protein>
    <recommendedName>
        <fullName evidence="3">histidine kinase</fullName>
        <ecNumber evidence="3">2.7.13.3</ecNumber>
    </recommendedName>
</protein>
<evidence type="ECO:0000256" key="4">
    <source>
        <dbReference type="ARBA" id="ARBA00022475"/>
    </source>
</evidence>
<dbReference type="CDD" id="cd16922">
    <property type="entry name" value="HATPase_EvgS-ArcB-TorS-like"/>
    <property type="match status" value="1"/>
</dbReference>
<evidence type="ECO:0000256" key="8">
    <source>
        <dbReference type="ARBA" id="ARBA00022741"/>
    </source>
</evidence>